<protein>
    <submittedName>
        <fullName evidence="1">Oligosaccharide translocation protein rft1</fullName>
    </submittedName>
</protein>
<proteinExistence type="predicted"/>
<dbReference type="EMBL" id="JANBUJ010001396">
    <property type="protein sequence ID" value="KAJ2767545.1"/>
    <property type="molecule type" value="Genomic_DNA"/>
</dbReference>
<sequence length="566" mass="59083">MGQARAGGGAAGAPDAFSGAQYLMGLQAFVRLASFATNAVAVGIAGRRAFGIASVRLELLLSTLLFLSREGMRNAILRLQTADRGGGGDDQAQGAAPAAPRRPSTQDQRVINAALIPIAAGCVLAGCLYAAGVGRSSSEPDPDGVPHHRLSLVLYIVAALVELCVEPLFALSRTRVLFKLQARCEGIAVSCRCAVVIATLLVGQVAFDGGGANPLRLVAFAVGQLAYAAAILMAFAWFMSRELCYPVRRCYVPRAVPRDRAQPRDGDAIGGLAATFVGQSLLKHLLTQGDSIVLTRFAATDEMGVFALVSNYGSIPARIVFLPLEEASRAVFSRMAAAGSAQGDAQNAARIMETLGRLQLLLGALVVVFGPLYAPVLLSFIRQNDSAVCRALAAYCLYLPLMGLNGFLEAFVHSVASKRQLVRANAWMAAFTAAYMAAAALALGWLGLGSAGIIAANMLNMALRVAYCASFISSWYAQRQVAGPRVAAMLPHPAAVGACLAAGAITVVSAWFSGPVPHSAQGRLAMLALGAALGAAVLAAIWRCEQPFIQSVRALRSSPPHHAKAE</sequence>
<reference evidence="1" key="1">
    <citation type="submission" date="2022-07" db="EMBL/GenBank/DDBJ databases">
        <title>Phylogenomic reconstructions and comparative analyses of Kickxellomycotina fungi.</title>
        <authorList>
            <person name="Reynolds N.K."/>
            <person name="Stajich J.E."/>
            <person name="Barry K."/>
            <person name="Grigoriev I.V."/>
            <person name="Crous P."/>
            <person name="Smith M.E."/>
        </authorList>
    </citation>
    <scope>NUCLEOTIDE SEQUENCE</scope>
    <source>
        <strain evidence="1">CBS 109366</strain>
    </source>
</reference>
<evidence type="ECO:0000313" key="1">
    <source>
        <dbReference type="EMBL" id="KAJ2767545.1"/>
    </source>
</evidence>
<name>A0ACC1JUH0_9FUNG</name>
<gene>
    <name evidence="1" type="primary">RFT1</name>
    <name evidence="1" type="ORF">IWQ57_003906</name>
</gene>
<comment type="caution">
    <text evidence="1">The sequence shown here is derived from an EMBL/GenBank/DDBJ whole genome shotgun (WGS) entry which is preliminary data.</text>
</comment>
<evidence type="ECO:0000313" key="2">
    <source>
        <dbReference type="Proteomes" id="UP001140234"/>
    </source>
</evidence>
<dbReference type="Proteomes" id="UP001140234">
    <property type="component" value="Unassembled WGS sequence"/>
</dbReference>
<keyword evidence="2" id="KW-1185">Reference proteome</keyword>
<accession>A0ACC1JUH0</accession>
<organism evidence="1 2">
    <name type="scientific">Coemansia nantahalensis</name>
    <dbReference type="NCBI Taxonomy" id="2789366"/>
    <lineage>
        <taxon>Eukaryota</taxon>
        <taxon>Fungi</taxon>
        <taxon>Fungi incertae sedis</taxon>
        <taxon>Zoopagomycota</taxon>
        <taxon>Kickxellomycotina</taxon>
        <taxon>Kickxellomycetes</taxon>
        <taxon>Kickxellales</taxon>
        <taxon>Kickxellaceae</taxon>
        <taxon>Coemansia</taxon>
    </lineage>
</organism>